<comment type="caution">
    <text evidence="2">The sequence shown here is derived from an EMBL/GenBank/DDBJ whole genome shotgun (WGS) entry which is preliminary data.</text>
</comment>
<evidence type="ECO:0000256" key="1">
    <source>
        <dbReference type="SAM" id="MobiDB-lite"/>
    </source>
</evidence>
<feature type="compositionally biased region" description="Polar residues" evidence="1">
    <location>
        <begin position="49"/>
        <end position="72"/>
    </location>
</feature>
<sequence>MDFRIQQMEREFCSDYKCCNIKLSDMHALFAHLETCHSGNTTDNLSFSASDPVDSTNETSFDAPSPFSSTIDSPLGSLSPIDANSSYTSPLSTPEPIFLTSLYPDIQDLQSPLSPTISPASAASHPTVPPPGLDLSSRVQFNCLTSAQTRDKLYVPVSIPSNMRSAAKPPQPATPSQRPVSFIPHATGYGYGFYYLPLMPSSNSLAPVPVATKGPKPLSRQNSVSSLTCIADSEPAATPAARPTTSPCHDSLATAASSFLSSCPSTPGPVFPARQAPIFATPASPSVNVNVSSVSSSSPSQKPATATHSLAQLRFRFFGGAGNGSRWSDPLAGAGAAEVTPRSIPVASSEICEECIQPEAGGEVVEAVDARGAGGDHGASGREECVVGPTDREEANVGVRERQVEGVESLVDEVEWANNNCGNVSAEDSGGVALTSIAASHVSGDQRVVEGDVEDGMESVSPSLPPIDRPLFVNGKYHCPVSIRVLPALRWLCSPPFDFPIDSSLCQDVFIPGWIPVPHGEGYMHDEAQQVHWASAAYQGLCWQDGCERGAFDHTKQRNESRLGSYTRRTPLDASREFVSLCIGGSVSNGYEDGAYTRQGGVEE</sequence>
<reference evidence="2 3" key="1">
    <citation type="journal article" date="2024" name="J Genomics">
        <title>Draft genome sequencing and assembly of Favolaschia claudopus CIRM-BRFM 2984 isolated from oak limbs.</title>
        <authorList>
            <person name="Navarro D."/>
            <person name="Drula E."/>
            <person name="Chaduli D."/>
            <person name="Cazenave R."/>
            <person name="Ahrendt S."/>
            <person name="Wang J."/>
            <person name="Lipzen A."/>
            <person name="Daum C."/>
            <person name="Barry K."/>
            <person name="Grigoriev I.V."/>
            <person name="Favel A."/>
            <person name="Rosso M.N."/>
            <person name="Martin F."/>
        </authorList>
    </citation>
    <scope>NUCLEOTIDE SEQUENCE [LARGE SCALE GENOMIC DNA]</scope>
    <source>
        <strain evidence="2 3">CIRM-BRFM 2984</strain>
    </source>
</reference>
<organism evidence="2 3">
    <name type="scientific">Favolaschia claudopus</name>
    <dbReference type="NCBI Taxonomy" id="2862362"/>
    <lineage>
        <taxon>Eukaryota</taxon>
        <taxon>Fungi</taxon>
        <taxon>Dikarya</taxon>
        <taxon>Basidiomycota</taxon>
        <taxon>Agaricomycotina</taxon>
        <taxon>Agaricomycetes</taxon>
        <taxon>Agaricomycetidae</taxon>
        <taxon>Agaricales</taxon>
        <taxon>Marasmiineae</taxon>
        <taxon>Mycenaceae</taxon>
        <taxon>Favolaschia</taxon>
    </lineage>
</organism>
<accession>A0AAW0A0P3</accession>
<name>A0AAW0A0P3_9AGAR</name>
<evidence type="ECO:0008006" key="4">
    <source>
        <dbReference type="Google" id="ProtNLM"/>
    </source>
</evidence>
<keyword evidence="3" id="KW-1185">Reference proteome</keyword>
<dbReference type="AlphaFoldDB" id="A0AAW0A0P3"/>
<evidence type="ECO:0000313" key="3">
    <source>
        <dbReference type="Proteomes" id="UP001362999"/>
    </source>
</evidence>
<dbReference type="Proteomes" id="UP001362999">
    <property type="component" value="Unassembled WGS sequence"/>
</dbReference>
<protein>
    <recommendedName>
        <fullName evidence="4">C2H2-type domain-containing protein</fullName>
    </recommendedName>
</protein>
<dbReference type="EMBL" id="JAWWNJ010000097">
    <property type="protein sequence ID" value="KAK6996536.1"/>
    <property type="molecule type" value="Genomic_DNA"/>
</dbReference>
<evidence type="ECO:0000313" key="2">
    <source>
        <dbReference type="EMBL" id="KAK6996536.1"/>
    </source>
</evidence>
<feature type="region of interest" description="Disordered" evidence="1">
    <location>
        <begin position="49"/>
        <end position="74"/>
    </location>
</feature>
<proteinExistence type="predicted"/>
<gene>
    <name evidence="2" type="ORF">R3P38DRAFT_1965270</name>
</gene>